<sequence>MTSRVESTPEALQGSVAAIFDQAQSSLMSHCKNYVVLYKAHVRASAKNGSSKRSKAQPAFISVLLDMISRVAGVKKGPPRKVLPREPRNASILYLASPEDKANRQARGADKLHLVGECGRHVYSCLRCLNGSSRASWRRTRSHGIRRYISSHK</sequence>
<gene>
    <name evidence="1" type="ORF">DFH07DRAFT_850752</name>
</gene>
<dbReference type="EMBL" id="JARJLG010000201">
    <property type="protein sequence ID" value="KAJ7728972.1"/>
    <property type="molecule type" value="Genomic_DNA"/>
</dbReference>
<name>A0AAD7HV18_9AGAR</name>
<keyword evidence="2" id="KW-1185">Reference proteome</keyword>
<evidence type="ECO:0000313" key="2">
    <source>
        <dbReference type="Proteomes" id="UP001215280"/>
    </source>
</evidence>
<dbReference type="Proteomes" id="UP001215280">
    <property type="component" value="Unassembled WGS sequence"/>
</dbReference>
<evidence type="ECO:0000313" key="1">
    <source>
        <dbReference type="EMBL" id="KAJ7728972.1"/>
    </source>
</evidence>
<proteinExistence type="predicted"/>
<dbReference type="AlphaFoldDB" id="A0AAD7HV18"/>
<accession>A0AAD7HV18</accession>
<reference evidence="1" key="1">
    <citation type="submission" date="2023-03" db="EMBL/GenBank/DDBJ databases">
        <title>Massive genome expansion in bonnet fungi (Mycena s.s.) driven by repeated elements and novel gene families across ecological guilds.</title>
        <authorList>
            <consortium name="Lawrence Berkeley National Laboratory"/>
            <person name="Harder C.B."/>
            <person name="Miyauchi S."/>
            <person name="Viragh M."/>
            <person name="Kuo A."/>
            <person name="Thoen E."/>
            <person name="Andreopoulos B."/>
            <person name="Lu D."/>
            <person name="Skrede I."/>
            <person name="Drula E."/>
            <person name="Henrissat B."/>
            <person name="Morin E."/>
            <person name="Kohler A."/>
            <person name="Barry K."/>
            <person name="LaButti K."/>
            <person name="Morin E."/>
            <person name="Salamov A."/>
            <person name="Lipzen A."/>
            <person name="Mereny Z."/>
            <person name="Hegedus B."/>
            <person name="Baldrian P."/>
            <person name="Stursova M."/>
            <person name="Weitz H."/>
            <person name="Taylor A."/>
            <person name="Grigoriev I.V."/>
            <person name="Nagy L.G."/>
            <person name="Martin F."/>
            <person name="Kauserud H."/>
        </authorList>
    </citation>
    <scope>NUCLEOTIDE SEQUENCE</scope>
    <source>
        <strain evidence="1">CBHHK188m</strain>
    </source>
</reference>
<protein>
    <submittedName>
        <fullName evidence="1">Uncharacterized protein</fullName>
    </submittedName>
</protein>
<comment type="caution">
    <text evidence="1">The sequence shown here is derived from an EMBL/GenBank/DDBJ whole genome shotgun (WGS) entry which is preliminary data.</text>
</comment>
<organism evidence="1 2">
    <name type="scientific">Mycena maculata</name>
    <dbReference type="NCBI Taxonomy" id="230809"/>
    <lineage>
        <taxon>Eukaryota</taxon>
        <taxon>Fungi</taxon>
        <taxon>Dikarya</taxon>
        <taxon>Basidiomycota</taxon>
        <taxon>Agaricomycotina</taxon>
        <taxon>Agaricomycetes</taxon>
        <taxon>Agaricomycetidae</taxon>
        <taxon>Agaricales</taxon>
        <taxon>Marasmiineae</taxon>
        <taxon>Mycenaceae</taxon>
        <taxon>Mycena</taxon>
    </lineage>
</organism>